<dbReference type="InterPro" id="IPR003599">
    <property type="entry name" value="Ig_sub"/>
</dbReference>
<dbReference type="FunFam" id="2.60.40.10:FF:000032">
    <property type="entry name" value="palladin isoform X1"/>
    <property type="match status" value="1"/>
</dbReference>
<dbReference type="PROSITE" id="PS50055">
    <property type="entry name" value="TYR_PHOSPHATASE_PTP"/>
    <property type="match status" value="2"/>
</dbReference>
<evidence type="ECO:0000256" key="5">
    <source>
        <dbReference type="ARBA" id="ARBA00022737"/>
    </source>
</evidence>
<feature type="domain" description="Tyrosine specific protein phosphatases" evidence="17">
    <location>
        <begin position="2148"/>
        <end position="2238"/>
    </location>
</feature>
<dbReference type="OrthoDB" id="10253954at2759"/>
<dbReference type="InterPro" id="IPR003598">
    <property type="entry name" value="Ig_sub2"/>
</dbReference>
<dbReference type="SMART" id="SM00194">
    <property type="entry name" value="PTPc"/>
    <property type="match status" value="2"/>
</dbReference>
<dbReference type="SUPFAM" id="SSF52799">
    <property type="entry name" value="(Phosphotyrosine protein) phosphatases II"/>
    <property type="match status" value="2"/>
</dbReference>
<dbReference type="Pfam" id="PF00102">
    <property type="entry name" value="Y_phosphatase"/>
    <property type="match status" value="2"/>
</dbReference>
<reference evidence="20" key="1">
    <citation type="submission" date="2019-05" db="EMBL/GenBank/DDBJ databases">
        <title>Annotation for the trematode Fasciolopsis buski.</title>
        <authorList>
            <person name="Choi Y.-J."/>
        </authorList>
    </citation>
    <scope>NUCLEOTIDE SEQUENCE</scope>
    <source>
        <strain evidence="20">HT</strain>
        <tissue evidence="20">Whole worm</tissue>
    </source>
</reference>
<dbReference type="InterPro" id="IPR003961">
    <property type="entry name" value="FN3_dom"/>
</dbReference>
<feature type="domain" description="Fibronectin type-III" evidence="19">
    <location>
        <begin position="288"/>
        <end position="394"/>
    </location>
</feature>
<dbReference type="SUPFAM" id="SSF48726">
    <property type="entry name" value="Immunoglobulin"/>
    <property type="match status" value="2"/>
</dbReference>
<evidence type="ECO:0000256" key="3">
    <source>
        <dbReference type="ARBA" id="ARBA00022692"/>
    </source>
</evidence>
<dbReference type="SMART" id="SM00409">
    <property type="entry name" value="IG"/>
    <property type="match status" value="2"/>
</dbReference>
<evidence type="ECO:0000256" key="15">
    <source>
        <dbReference type="SAM" id="Phobius"/>
    </source>
</evidence>
<dbReference type="PROSITE" id="PS50056">
    <property type="entry name" value="TYR_PHOSPHATASE_2"/>
    <property type="match status" value="1"/>
</dbReference>
<dbReference type="SMART" id="SM00060">
    <property type="entry name" value="FN3"/>
    <property type="match status" value="8"/>
</dbReference>
<keyword evidence="9 15" id="KW-0472">Membrane</keyword>
<evidence type="ECO:0000256" key="2">
    <source>
        <dbReference type="ARBA" id="ARBA00013064"/>
    </source>
</evidence>
<feature type="domain" description="Ig-like" evidence="18">
    <location>
        <begin position="90"/>
        <end position="172"/>
    </location>
</feature>
<evidence type="ECO:0000256" key="1">
    <source>
        <dbReference type="ARBA" id="ARBA00004479"/>
    </source>
</evidence>
<dbReference type="InterPro" id="IPR003595">
    <property type="entry name" value="Tyr_Pase_cat"/>
</dbReference>
<keyword evidence="10" id="KW-1015">Disulfide bond</keyword>
<evidence type="ECO:0000313" key="20">
    <source>
        <dbReference type="EMBL" id="KAA0196915.1"/>
    </source>
</evidence>
<keyword evidence="7" id="KW-0904">Protein phosphatase</keyword>
<feature type="domain" description="Fibronectin type-III" evidence="19">
    <location>
        <begin position="745"/>
        <end position="865"/>
    </location>
</feature>
<keyword evidence="11" id="KW-0325">Glycoprotein</keyword>
<dbReference type="PANTHER" id="PTHR46957">
    <property type="entry name" value="CYTOKINE RECEPTOR"/>
    <property type="match status" value="1"/>
</dbReference>
<dbReference type="InterPro" id="IPR007110">
    <property type="entry name" value="Ig-like_dom"/>
</dbReference>
<feature type="compositionally biased region" description="Polar residues" evidence="14">
    <location>
        <begin position="546"/>
        <end position="555"/>
    </location>
</feature>
<dbReference type="InterPro" id="IPR036116">
    <property type="entry name" value="FN3_sf"/>
</dbReference>
<dbReference type="InterPro" id="IPR029021">
    <property type="entry name" value="Prot-tyrosine_phosphatase-like"/>
</dbReference>
<dbReference type="GO" id="GO:0004725">
    <property type="term" value="F:protein tyrosine phosphatase activity"/>
    <property type="evidence" value="ECO:0007669"/>
    <property type="project" value="UniProtKB-EC"/>
</dbReference>
<dbReference type="InterPro" id="IPR000387">
    <property type="entry name" value="Tyr_Pase_dom"/>
</dbReference>
<keyword evidence="5" id="KW-0677">Repeat</keyword>
<sequence>MRDGNELTDVIVFDGLHNTTIDETLNHDYPRPTTRLRALPFSHTFEKRADKTDKIQYSLLYSSVLLVHRILIHHKRNGCGGRTAPPRGFPKIRQDPSATISQVGDSTHLQCEVSADPPAVVSWIKDQFYPVDTSSSRFRLVGSGSLIIETLLETDSGSYECMARNVVGTVLSNSGHLHVRRIQFPPTINEMPDKVEVSPGRGTNLTCRAGGFPVPMVWWSTLGSPAGPRHSGMPVMMTERPLTEPQPHEATLRLTDITESYDYNCIAKNGLGLVRKNVSVIVKELPHPPTDLDARPISGTFAVLRWLPSKSPAVDSYTVSVETRGHMFGKLGSRQVANIDPKSNVLPELHSDHISYNLTELTPYTEYVVRVHAVSRSAGLSPPSKPVEFRTAELPPSSPPQMLHASVVSTNSIMVSWKPPLESNGRITGYKVYFTTRPEDVLSSWLVSRTTHERQHLTDLVANATYYLKANAYNAAGDGPVSDTFPVIVTPGVPSAPLNFRGVSTDPTTIHLLWASPDMPEGRALLGYQLRYRARPQSRDGDRTDPSSGTTGMAVSSAQTVSIGPDVTDYYLKGLEPSSHYYISLAGRTASGQGVAAQIEVITKDYQFNLPAPKGVHLRTLTSNTAKICWEPPELPRLIGSVVGYELLFGLAGQQKSNELSPANATGVIPLPQSICCCFTMLHLTAGMDYQVWLRLTMQPIQQPDSDNRDDRELMRAWMTSASERILGPVSEPQAFRTLLAIPDIPQGRKILVLGPHTIQITWNGPKKRQSEVRHYKLTWKCLDCPLDESTNRNAEVDSGGGSRDTSRHGQRKVLADVGDTPSQLYTATLGDLTPDASYQVTLAAANSRGVGQEFIYPVVRTRHPTPMKPLSLYLVGIHKRPRPQSVQPSHSVYQGLGEQSYLSVELAWDPPEGLRTSQQVTYQVYAQLIGPEDLLSELSTQPGMDTAGTGSLTPGDPYPGTNMLLPVPLRRRLLANGCKPIRQPHACDRSVIYDLSKLVAPQLTANREKRLVQSPKQRDFSTVLCPHYSPIPNDALFRRNIVIIKRITECYTKIPNPVHFWSFQLTVPLFSDCLGYGATYRFEVSLLNNSFSGPAAVLNVTTPDAVPSTSPLHVRLSGLSSSAVEVSWAPPPVQYRNGRITGYQVRYFEVGAESQTETMAKVTVPGQRQYTAKDLKEKTFYTFMVLPPPPLDIRASRINQHQIKVTWRIPTGEELGPSARHLSILGFRVLYSANNNPYESGQWTSFDVGPVNMAIISHLESKTNYVICIKSRGQDGRYGDCSQPVISRTITSGSESDFSVRNLLCTGDATNVKVTWQQPTRTKQLEGFKLRVGGSKRFADSSGVMRTLEFPARSVIVAYASIHSGYTYTVSDLEPNSVYDVQLSAYYEMTLDMESNWETTSCYTQMQKPSFVAPPIPVAVSTARRQVLVQLTRVSERFGKIRYYFLVVAPVHLTDMEPEKVDIEGTITASRGLPSTGTRYVAARYMQDYFDPPPRHAKNFTLGALSTVTRVKRFAAAKQPDGTPSSLTTTVASSGPGTAGLGPISDAKSQHLVIDQFTAGMDAEINFDNKLLVVGQEYKAFVRACVFQDDQSTGTGPNACASSDWSLGFGPDRPVQPWSGLGQTEVDEYGSYSPHGPSDASGRSRDTGPFGLNVAGNDLFVIAVVAVIVGLTLVAIICIAFGCFIRRRRRPKLLNHLNSTDPTLKQPLMRLNECSTANGTNVAMVTSGIDLVTSNITAQSMMNDKRSSLATGHGSAPGSHILPVSSPLNAHAPLLASVSASGRAGTLLGASAASSPMAGTMASHHHHHQLDHSGHVCTSVPLQHSTGPYGLGPGEPTMHPGYTAYLASRGVTGGGTLSSNAGSHPSSLTGATSGLGSATGVVATVGPVISNLATTGMTYSTDQSPISDGLVVARNGHLGNMECGHEQSFEMQHLGFDSKMPGQAMRHPIPINCLADHVARLQAADNLLFSQEYESIETEKQFTWENSNLEVNKQKNRYANVIAYDHSRVILQSIDCVPGSDYINANYIDGYKRPNAYIATQGPMPETYSDFWRMIWEQRVFIIVMMTRLEERSRVKCDQYWPTRGPESYASGLLTVTPVDTIELAYYTIRTFNLTARGIDDECREVRHFQFTSWPDHGVPEYPIPLLLFIRRVRATLASSSTNATSGPGATLNQTNLIEQGPVVVHCSAGVGRTGAFIVIDMMLERIKYEKTVDIYGCVKGLRTQRNFMVQTEDQYMFIHAALLEAIDAGNTEVPARNLLAHIKKLRLSDSTGGSGMDLEFKKLQQFRLPRAKYTSAQLSCNKGKNRALNALPYEFTRVPLQPIRGVEGSDYINASFVDSYRDRRAYIATQSPLAKTVEDFWRMMWELNSNIVVMLTKLVERGRECCYPYWPSERSARYQYYVVDPMVEYNMPNYTLREFKLTDARDGQSRTLRQFQFTDWPEQGVPDTCEAFIEFLGQVHKTKEQFGQDGPITVHCRSDFECLLS</sequence>
<feature type="domain" description="Tyrosine-protein phosphatase" evidence="16">
    <location>
        <begin position="2278"/>
        <end position="2487"/>
    </location>
</feature>
<keyword evidence="20" id="KW-0675">Receptor</keyword>
<dbReference type="Proteomes" id="UP000728185">
    <property type="component" value="Unassembled WGS sequence"/>
</dbReference>
<evidence type="ECO:0000256" key="7">
    <source>
        <dbReference type="ARBA" id="ARBA00022912"/>
    </source>
</evidence>
<dbReference type="PANTHER" id="PTHR46957:SF6">
    <property type="entry name" value="PROTEIN-TYROSINE-PHOSPHATASE"/>
    <property type="match status" value="1"/>
</dbReference>
<evidence type="ECO:0000256" key="6">
    <source>
        <dbReference type="ARBA" id="ARBA00022801"/>
    </source>
</evidence>
<dbReference type="PROSITE" id="PS00383">
    <property type="entry name" value="TYR_PHOSPHATASE_1"/>
    <property type="match status" value="1"/>
</dbReference>
<evidence type="ECO:0000256" key="11">
    <source>
        <dbReference type="ARBA" id="ARBA00023180"/>
    </source>
</evidence>
<keyword evidence="6" id="KW-0378">Hydrolase</keyword>
<dbReference type="CDD" id="cd00063">
    <property type="entry name" value="FN3"/>
    <property type="match status" value="7"/>
</dbReference>
<dbReference type="InterPro" id="IPR050713">
    <property type="entry name" value="RTP_Phos/Ushers"/>
</dbReference>
<keyword evidence="21" id="KW-1185">Reference proteome</keyword>
<feature type="region of interest" description="Disordered" evidence="14">
    <location>
        <begin position="791"/>
        <end position="815"/>
    </location>
</feature>
<feature type="domain" description="Fibronectin type-III" evidence="19">
    <location>
        <begin position="399"/>
        <end position="492"/>
    </location>
</feature>
<dbReference type="InterPro" id="IPR036179">
    <property type="entry name" value="Ig-like_dom_sf"/>
</dbReference>
<dbReference type="SMART" id="SM00404">
    <property type="entry name" value="PTPc_motif"/>
    <property type="match status" value="1"/>
</dbReference>
<dbReference type="PROSITE" id="PS50853">
    <property type="entry name" value="FN3"/>
    <property type="match status" value="5"/>
</dbReference>
<evidence type="ECO:0000259" key="17">
    <source>
        <dbReference type="PROSITE" id="PS50056"/>
    </source>
</evidence>
<dbReference type="PROSITE" id="PS50835">
    <property type="entry name" value="IG_LIKE"/>
    <property type="match status" value="2"/>
</dbReference>
<evidence type="ECO:0000259" key="18">
    <source>
        <dbReference type="PROSITE" id="PS50835"/>
    </source>
</evidence>
<organism evidence="20 21">
    <name type="scientific">Fasciolopsis buskii</name>
    <dbReference type="NCBI Taxonomy" id="27845"/>
    <lineage>
        <taxon>Eukaryota</taxon>
        <taxon>Metazoa</taxon>
        <taxon>Spiralia</taxon>
        <taxon>Lophotrochozoa</taxon>
        <taxon>Platyhelminthes</taxon>
        <taxon>Trematoda</taxon>
        <taxon>Digenea</taxon>
        <taxon>Plagiorchiida</taxon>
        <taxon>Echinostomata</taxon>
        <taxon>Echinostomatoidea</taxon>
        <taxon>Fasciolidae</taxon>
        <taxon>Fasciolopsis</taxon>
    </lineage>
</organism>
<feature type="domain" description="Ig-like" evidence="18">
    <location>
        <begin position="186"/>
        <end position="279"/>
    </location>
</feature>
<feature type="compositionally biased region" description="Polar residues" evidence="14">
    <location>
        <begin position="1523"/>
        <end position="1537"/>
    </location>
</feature>
<dbReference type="GO" id="GO:0016020">
    <property type="term" value="C:membrane"/>
    <property type="evidence" value="ECO:0007669"/>
    <property type="project" value="UniProtKB-SubCell"/>
</dbReference>
<dbReference type="PRINTS" id="PR00700">
    <property type="entry name" value="PRTYPHPHTASE"/>
</dbReference>
<dbReference type="SUPFAM" id="SSF49265">
    <property type="entry name" value="Fibronectin type III"/>
    <property type="match status" value="6"/>
</dbReference>
<dbReference type="Pfam" id="PF00041">
    <property type="entry name" value="fn3"/>
    <property type="match status" value="5"/>
</dbReference>
<evidence type="ECO:0000256" key="13">
    <source>
        <dbReference type="ARBA" id="ARBA00051722"/>
    </source>
</evidence>
<evidence type="ECO:0000256" key="10">
    <source>
        <dbReference type="ARBA" id="ARBA00023157"/>
    </source>
</evidence>
<dbReference type="EC" id="3.1.3.48" evidence="2"/>
<feature type="domain" description="Tyrosine-protein phosphatase" evidence="16">
    <location>
        <begin position="1970"/>
        <end position="2247"/>
    </location>
</feature>
<gene>
    <name evidence="20" type="ORF">FBUS_00819</name>
</gene>
<feature type="region of interest" description="Disordered" evidence="14">
    <location>
        <begin position="1519"/>
        <end position="1544"/>
    </location>
</feature>
<dbReference type="SMART" id="SM00408">
    <property type="entry name" value="IGc2"/>
    <property type="match status" value="2"/>
</dbReference>
<protein>
    <recommendedName>
        <fullName evidence="2">protein-tyrosine-phosphatase</fullName>
        <ecNumber evidence="2">3.1.3.48</ecNumber>
    </recommendedName>
</protein>
<comment type="subcellular location">
    <subcellularLocation>
        <location evidence="1">Membrane</location>
        <topology evidence="1">Single-pass type I membrane protein</topology>
    </subcellularLocation>
</comment>
<dbReference type="InterPro" id="IPR016130">
    <property type="entry name" value="Tyr_Pase_AS"/>
</dbReference>
<dbReference type="FunFam" id="2.60.40.10:FF:000036">
    <property type="entry name" value="receptor-type tyrosine-protein phosphatase delta isoform X1"/>
    <property type="match status" value="1"/>
</dbReference>
<evidence type="ECO:0000256" key="14">
    <source>
        <dbReference type="SAM" id="MobiDB-lite"/>
    </source>
</evidence>
<dbReference type="Gene3D" id="3.90.190.10">
    <property type="entry name" value="Protein tyrosine phosphatase superfamily"/>
    <property type="match status" value="2"/>
</dbReference>
<dbReference type="EMBL" id="LUCM01002724">
    <property type="protein sequence ID" value="KAA0196915.1"/>
    <property type="molecule type" value="Genomic_DNA"/>
</dbReference>
<keyword evidence="3 15" id="KW-0812">Transmembrane</keyword>
<dbReference type="Gene3D" id="2.60.40.10">
    <property type="entry name" value="Immunoglobulins"/>
    <property type="match status" value="9"/>
</dbReference>
<name>A0A8E0RZ61_9TREM</name>
<feature type="domain" description="Fibronectin type-III" evidence="19">
    <location>
        <begin position="496"/>
        <end position="608"/>
    </location>
</feature>
<dbReference type="InterPro" id="IPR000242">
    <property type="entry name" value="PTP_cat"/>
</dbReference>
<evidence type="ECO:0000313" key="21">
    <source>
        <dbReference type="Proteomes" id="UP000728185"/>
    </source>
</evidence>
<evidence type="ECO:0000256" key="9">
    <source>
        <dbReference type="ARBA" id="ARBA00023136"/>
    </source>
</evidence>
<keyword evidence="4" id="KW-0732">Signal</keyword>
<comment type="caution">
    <text evidence="20">The sequence shown here is derived from an EMBL/GenBank/DDBJ whole genome shotgun (WGS) entry which is preliminary data.</text>
</comment>
<feature type="region of interest" description="Disordered" evidence="14">
    <location>
        <begin position="535"/>
        <end position="555"/>
    </location>
</feature>
<feature type="transmembrane region" description="Helical" evidence="15">
    <location>
        <begin position="1660"/>
        <end position="1686"/>
    </location>
</feature>
<evidence type="ECO:0000256" key="8">
    <source>
        <dbReference type="ARBA" id="ARBA00022989"/>
    </source>
</evidence>
<evidence type="ECO:0000256" key="12">
    <source>
        <dbReference type="ARBA" id="ARBA00023319"/>
    </source>
</evidence>
<keyword evidence="8 15" id="KW-1133">Transmembrane helix</keyword>
<evidence type="ECO:0000259" key="16">
    <source>
        <dbReference type="PROSITE" id="PS50055"/>
    </source>
</evidence>
<dbReference type="InterPro" id="IPR013783">
    <property type="entry name" value="Ig-like_fold"/>
</dbReference>
<evidence type="ECO:0000256" key="4">
    <source>
        <dbReference type="ARBA" id="ARBA00022729"/>
    </source>
</evidence>
<comment type="catalytic activity">
    <reaction evidence="13">
        <text>O-phospho-L-tyrosyl-[protein] + H2O = L-tyrosyl-[protein] + phosphate</text>
        <dbReference type="Rhea" id="RHEA:10684"/>
        <dbReference type="Rhea" id="RHEA-COMP:10136"/>
        <dbReference type="Rhea" id="RHEA-COMP:20101"/>
        <dbReference type="ChEBI" id="CHEBI:15377"/>
        <dbReference type="ChEBI" id="CHEBI:43474"/>
        <dbReference type="ChEBI" id="CHEBI:46858"/>
        <dbReference type="ChEBI" id="CHEBI:61978"/>
        <dbReference type="EC" id="3.1.3.48"/>
    </reaction>
</comment>
<evidence type="ECO:0000259" key="19">
    <source>
        <dbReference type="PROSITE" id="PS50853"/>
    </source>
</evidence>
<feature type="domain" description="Fibronectin type-III" evidence="19">
    <location>
        <begin position="1111"/>
        <end position="1210"/>
    </location>
</feature>
<dbReference type="FunFam" id="3.90.190.10:FF:000088">
    <property type="entry name" value="Receptor protein-tyrosine phosphatase LAR"/>
    <property type="match status" value="1"/>
</dbReference>
<keyword evidence="12" id="KW-0393">Immunoglobulin domain</keyword>
<proteinExistence type="predicted"/>
<accession>A0A8E0RZ61</accession>
<dbReference type="Pfam" id="PF13927">
    <property type="entry name" value="Ig_3"/>
    <property type="match status" value="2"/>
</dbReference>